<dbReference type="EMBL" id="JABEVU030000001">
    <property type="protein sequence ID" value="MDB0579497.1"/>
    <property type="molecule type" value="Genomic_DNA"/>
</dbReference>
<dbReference type="PANTHER" id="PTHR37316:SF3">
    <property type="entry name" value="TEICHOIC ACID GLYCEROL-PHOSPHATE TRANSFERASE"/>
    <property type="match status" value="1"/>
</dbReference>
<dbReference type="InterPro" id="IPR007554">
    <property type="entry name" value="Glycerophosphate_synth"/>
</dbReference>
<dbReference type="Proteomes" id="UP000527860">
    <property type="component" value="Unassembled WGS sequence"/>
</dbReference>
<evidence type="ECO:0000256" key="4">
    <source>
        <dbReference type="ARBA" id="ARBA00022679"/>
    </source>
</evidence>
<keyword evidence="10" id="KW-1185">Reference proteome</keyword>
<dbReference type="SUPFAM" id="SSF53756">
    <property type="entry name" value="UDP-Glycosyltransferase/glycogen phosphorylase"/>
    <property type="match status" value="1"/>
</dbReference>
<comment type="subcellular location">
    <subcellularLocation>
        <location evidence="1">Cell membrane</location>
        <topology evidence="1">Peripheral membrane protein</topology>
    </subcellularLocation>
</comment>
<accession>A0A0C2HCK9</accession>
<dbReference type="InterPro" id="IPR043148">
    <property type="entry name" value="TagF_C"/>
</dbReference>
<dbReference type="Proteomes" id="UP000031546">
    <property type="component" value="Unassembled WGS sequence"/>
</dbReference>
<evidence type="ECO:0000256" key="5">
    <source>
        <dbReference type="ARBA" id="ARBA00022944"/>
    </source>
</evidence>
<gene>
    <name evidence="8" type="ORF">F7P68_0003065</name>
    <name evidence="7" type="ORF">SN16_01760</name>
</gene>
<protein>
    <submittedName>
        <fullName evidence="8">CDP-glycerol glycerophosphotransferase family protein</fullName>
    </submittedName>
    <submittedName>
        <fullName evidence="7">CDP-glycerol:glycerophosphate glycerophosphotransferase</fullName>
    </submittedName>
</protein>
<sequence>MKSLKVIALKLYKLLFWSLGRCFHKDHRLIMFESFLGRQYSDNPRALYEYMSAAYPDYRLMWSVDRRHKKIFKEMEIPYVTRFTPSWIIYMNKATLWITNSRLPLWIPKPKDTTYLQTWHGTPLKRLGTDIDTVHMPGTETEKYKRNFTKESNKWDYLISPNRYSTEIFRRAFAYDRPVLETGYPRNDHLFMNNDSAAKEHIRRKLDLPLGKKIIFYAPTWRDDAYHARGRYKFDLQFDVDRMQRELSDDYIIILRLHYLIAENLDLSRYEGFLYDFSKYEDIRDLYVISDVLVTDYSSVFFDYAVLERPMIFYTYDIDNYRDKVRGFYFDFEQEAPGPLVKTTDGLLVAIRETETLDFNEKYDTAAFRERFCALEDGQASKRVSDEIICHLKDKIV</sequence>
<dbReference type="InterPro" id="IPR043149">
    <property type="entry name" value="TagF_N"/>
</dbReference>
<comment type="caution">
    <text evidence="7">The sequence shown here is derived from an EMBL/GenBank/DDBJ whole genome shotgun (WGS) entry which is preliminary data.</text>
</comment>
<dbReference type="EMBL" id="JXII01000002">
    <property type="protein sequence ID" value="KIH71435.1"/>
    <property type="molecule type" value="Genomic_DNA"/>
</dbReference>
<evidence type="ECO:0000313" key="8">
    <source>
        <dbReference type="EMBL" id="MDB0579497.1"/>
    </source>
</evidence>
<dbReference type="Gene3D" id="3.40.50.12580">
    <property type="match status" value="1"/>
</dbReference>
<keyword evidence="4 7" id="KW-0808">Transferase</keyword>
<name>A0A0C2HCK9_9STAP</name>
<dbReference type="GO" id="GO:0019350">
    <property type="term" value="P:teichoic acid biosynthetic process"/>
    <property type="evidence" value="ECO:0007669"/>
    <property type="project" value="UniProtKB-KW"/>
</dbReference>
<dbReference type="GeneID" id="77844265"/>
<evidence type="ECO:0000256" key="6">
    <source>
        <dbReference type="ARBA" id="ARBA00023136"/>
    </source>
</evidence>
<reference evidence="8" key="2">
    <citation type="submission" date="2020-04" db="EMBL/GenBank/DDBJ databases">
        <authorList>
            <person name="Tanveer F."/>
            <person name="Xie Y."/>
            <person name="Shinwari Z.K."/>
        </authorList>
    </citation>
    <scope>NUCLEOTIDE SEQUENCE</scope>
    <source>
        <strain evidence="8">MOSEL-ME25</strain>
    </source>
</reference>
<comment type="similarity">
    <text evidence="2">Belongs to the CDP-glycerol glycerophosphotransferase family.</text>
</comment>
<dbReference type="PANTHER" id="PTHR37316">
    <property type="entry name" value="TEICHOIC ACID GLYCEROL-PHOSPHATE PRIMASE"/>
    <property type="match status" value="1"/>
</dbReference>
<dbReference type="GO" id="GO:0047355">
    <property type="term" value="F:CDP-glycerol glycerophosphotransferase activity"/>
    <property type="evidence" value="ECO:0007669"/>
    <property type="project" value="InterPro"/>
</dbReference>
<evidence type="ECO:0000256" key="3">
    <source>
        <dbReference type="ARBA" id="ARBA00022475"/>
    </source>
</evidence>
<dbReference type="STRING" id="45670.SN16_01760"/>
<dbReference type="Pfam" id="PF04464">
    <property type="entry name" value="Glyphos_transf"/>
    <property type="match status" value="1"/>
</dbReference>
<dbReference type="RefSeq" id="WP_040104899.1">
    <property type="nucleotide sequence ID" value="NZ_JABEVU030000001.1"/>
</dbReference>
<dbReference type="GO" id="GO:0005886">
    <property type="term" value="C:plasma membrane"/>
    <property type="evidence" value="ECO:0007669"/>
    <property type="project" value="UniProtKB-SubCell"/>
</dbReference>
<dbReference type="Gene3D" id="3.40.50.11820">
    <property type="match status" value="1"/>
</dbReference>
<keyword evidence="6" id="KW-0472">Membrane</keyword>
<evidence type="ECO:0000256" key="2">
    <source>
        <dbReference type="ARBA" id="ARBA00010488"/>
    </source>
</evidence>
<evidence type="ECO:0000313" key="9">
    <source>
        <dbReference type="Proteomes" id="UP000031546"/>
    </source>
</evidence>
<dbReference type="OrthoDB" id="9811865at2"/>
<dbReference type="AlphaFoldDB" id="A0A0C2HCK9"/>
<evidence type="ECO:0000313" key="10">
    <source>
        <dbReference type="Proteomes" id="UP000527860"/>
    </source>
</evidence>
<keyword evidence="3" id="KW-1003">Cell membrane</keyword>
<reference evidence="7 9" key="1">
    <citation type="submission" date="2015-01" db="EMBL/GenBank/DDBJ databases">
        <title>Genome sequences of high lactate-tolerant strain Salinicoccus roseus W12 with industrial interest.</title>
        <authorList>
            <person name="Wang H."/>
            <person name="Yu B."/>
        </authorList>
    </citation>
    <scope>NUCLEOTIDE SEQUENCE [LARGE SCALE GENOMIC DNA]</scope>
    <source>
        <strain evidence="7 9">W12</strain>
    </source>
</reference>
<keyword evidence="5" id="KW-0777">Teichoic acid biosynthesis</keyword>
<organism evidence="7 9">
    <name type="scientific">Salinicoccus roseus</name>
    <dbReference type="NCBI Taxonomy" id="45670"/>
    <lineage>
        <taxon>Bacteria</taxon>
        <taxon>Bacillati</taxon>
        <taxon>Bacillota</taxon>
        <taxon>Bacilli</taxon>
        <taxon>Bacillales</taxon>
        <taxon>Staphylococcaceae</taxon>
        <taxon>Salinicoccus</taxon>
    </lineage>
</organism>
<reference evidence="8" key="3">
    <citation type="submission" date="2022-12" db="EMBL/GenBank/DDBJ databases">
        <title>Genome analysis and biological profiling of marine Salinicoccus roseus MOSEL-ME25.</title>
        <authorList>
            <person name="Mirza F.T."/>
            <person name="Xie Y."/>
            <person name="Shinwari Z.K."/>
        </authorList>
    </citation>
    <scope>NUCLEOTIDE SEQUENCE</scope>
    <source>
        <strain evidence="8">MOSEL-ME25</strain>
    </source>
</reference>
<evidence type="ECO:0000313" key="7">
    <source>
        <dbReference type="EMBL" id="KIH71435.1"/>
    </source>
</evidence>
<evidence type="ECO:0000256" key="1">
    <source>
        <dbReference type="ARBA" id="ARBA00004202"/>
    </source>
</evidence>
<dbReference type="InterPro" id="IPR051612">
    <property type="entry name" value="Teichoic_Acid_Biosynth"/>
</dbReference>
<proteinExistence type="inferred from homology"/>